<comment type="caution">
    <text evidence="7">The sequence shown here is derived from an EMBL/GenBank/DDBJ whole genome shotgun (WGS) entry which is preliminary data.</text>
</comment>
<gene>
    <name evidence="7" type="ORF">ENP73_02945</name>
</gene>
<sequence length="165" mass="17766">MLHVFQVIVFTRTQSLLYWASLPYPLEITLGAKLTAGAILGTLIASLAYGLFLGRAPKLQDLAVLFLVALGTVGIVALFSAFLPRLDRLAGLSVVLGVFFQYLSTVYLPLEAFPTWARPFVLLNPVSQGANALRGGEASGLLLIAPLSFLLGIRVLAQKAQKQVR</sequence>
<dbReference type="GO" id="GO:0140359">
    <property type="term" value="F:ABC-type transporter activity"/>
    <property type="evidence" value="ECO:0007669"/>
    <property type="project" value="InterPro"/>
</dbReference>
<feature type="transmembrane region" description="Helical" evidence="5">
    <location>
        <begin position="89"/>
        <end position="110"/>
    </location>
</feature>
<dbReference type="AlphaFoldDB" id="A0A7C2FQT8"/>
<proteinExistence type="predicted"/>
<dbReference type="Pfam" id="PF01061">
    <property type="entry name" value="ABC2_membrane"/>
    <property type="match status" value="1"/>
</dbReference>
<evidence type="ECO:0000256" key="4">
    <source>
        <dbReference type="ARBA" id="ARBA00023136"/>
    </source>
</evidence>
<feature type="transmembrane region" description="Helical" evidence="5">
    <location>
        <begin position="138"/>
        <end position="157"/>
    </location>
</feature>
<evidence type="ECO:0000256" key="2">
    <source>
        <dbReference type="ARBA" id="ARBA00022692"/>
    </source>
</evidence>
<comment type="subcellular location">
    <subcellularLocation>
        <location evidence="1">Membrane</location>
        <topology evidence="1">Multi-pass membrane protein</topology>
    </subcellularLocation>
</comment>
<organism evidence="7">
    <name type="scientific">Thermus islandicus</name>
    <dbReference type="NCBI Taxonomy" id="540988"/>
    <lineage>
        <taxon>Bacteria</taxon>
        <taxon>Thermotogati</taxon>
        <taxon>Deinococcota</taxon>
        <taxon>Deinococci</taxon>
        <taxon>Thermales</taxon>
        <taxon>Thermaceae</taxon>
        <taxon>Thermus</taxon>
    </lineage>
</organism>
<dbReference type="GO" id="GO:0016020">
    <property type="term" value="C:membrane"/>
    <property type="evidence" value="ECO:0007669"/>
    <property type="project" value="UniProtKB-SubCell"/>
</dbReference>
<feature type="domain" description="ABC-2 type transporter transmembrane" evidence="6">
    <location>
        <begin position="34"/>
        <end position="137"/>
    </location>
</feature>
<name>A0A7C2FQT8_9DEIN</name>
<keyword evidence="4 5" id="KW-0472">Membrane</keyword>
<reference evidence="7" key="1">
    <citation type="journal article" date="2020" name="mSystems">
        <title>Genome- and Community-Level Interaction Insights into Carbon Utilization and Element Cycling Functions of Hydrothermarchaeota in Hydrothermal Sediment.</title>
        <authorList>
            <person name="Zhou Z."/>
            <person name="Liu Y."/>
            <person name="Xu W."/>
            <person name="Pan J."/>
            <person name="Luo Z.H."/>
            <person name="Li M."/>
        </authorList>
    </citation>
    <scope>NUCLEOTIDE SEQUENCE [LARGE SCALE GENOMIC DNA]</scope>
    <source>
        <strain evidence="7">SpSt-246</strain>
    </source>
</reference>
<keyword evidence="3 5" id="KW-1133">Transmembrane helix</keyword>
<evidence type="ECO:0000256" key="1">
    <source>
        <dbReference type="ARBA" id="ARBA00004141"/>
    </source>
</evidence>
<evidence type="ECO:0000259" key="6">
    <source>
        <dbReference type="Pfam" id="PF01061"/>
    </source>
</evidence>
<feature type="transmembrane region" description="Helical" evidence="5">
    <location>
        <begin position="62"/>
        <end position="82"/>
    </location>
</feature>
<keyword evidence="2 5" id="KW-0812">Transmembrane</keyword>
<protein>
    <recommendedName>
        <fullName evidence="6">ABC-2 type transporter transmembrane domain-containing protein</fullName>
    </recommendedName>
</protein>
<evidence type="ECO:0000256" key="3">
    <source>
        <dbReference type="ARBA" id="ARBA00022989"/>
    </source>
</evidence>
<accession>A0A7C2FQT8</accession>
<evidence type="ECO:0000313" key="7">
    <source>
        <dbReference type="EMBL" id="HEH81963.1"/>
    </source>
</evidence>
<dbReference type="InterPro" id="IPR013525">
    <property type="entry name" value="ABC2_TM"/>
</dbReference>
<evidence type="ECO:0000256" key="5">
    <source>
        <dbReference type="SAM" id="Phobius"/>
    </source>
</evidence>
<feature type="transmembrane region" description="Helical" evidence="5">
    <location>
        <begin position="34"/>
        <end position="56"/>
    </location>
</feature>
<dbReference type="EMBL" id="DSKL01000124">
    <property type="protein sequence ID" value="HEH81963.1"/>
    <property type="molecule type" value="Genomic_DNA"/>
</dbReference>